<evidence type="ECO:0000256" key="7">
    <source>
        <dbReference type="ARBA" id="ARBA00023173"/>
    </source>
</evidence>
<dbReference type="Gene3D" id="1.10.3080.10">
    <property type="entry name" value="Clc chloride channel"/>
    <property type="match status" value="1"/>
</dbReference>
<reference evidence="11 12" key="1">
    <citation type="submission" date="2016-06" db="EMBL/GenBank/DDBJ databases">
        <title>Gene turnover analysis identifies the evolutionary adaptation of the extremophile Acidithiobacillus caldus.</title>
        <authorList>
            <person name="Zhang X."/>
        </authorList>
    </citation>
    <scope>NUCLEOTIDE SEQUENCE [LARGE SCALE GENOMIC DNA]</scope>
    <source>
        <strain evidence="11 12">S1</strain>
    </source>
</reference>
<evidence type="ECO:0000256" key="4">
    <source>
        <dbReference type="ARBA" id="ARBA00022989"/>
    </source>
</evidence>
<evidence type="ECO:0000313" key="12">
    <source>
        <dbReference type="Proteomes" id="UP000175707"/>
    </source>
</evidence>
<keyword evidence="2" id="KW-0813">Transport</keyword>
<dbReference type="PANTHER" id="PTHR43427">
    <property type="entry name" value="CHLORIDE CHANNEL PROTEIN CLC-E"/>
    <property type="match status" value="1"/>
</dbReference>
<dbReference type="Proteomes" id="UP000175707">
    <property type="component" value="Unassembled WGS sequence"/>
</dbReference>
<feature type="transmembrane region" description="Helical" evidence="10">
    <location>
        <begin position="373"/>
        <end position="391"/>
    </location>
</feature>
<accession>A0A1E7YU58</accession>
<dbReference type="GO" id="GO:0034707">
    <property type="term" value="C:chloride channel complex"/>
    <property type="evidence" value="ECO:0007669"/>
    <property type="project" value="UniProtKB-KW"/>
</dbReference>
<feature type="transmembrane region" description="Helical" evidence="10">
    <location>
        <begin position="403"/>
        <end position="425"/>
    </location>
</feature>
<dbReference type="Pfam" id="PF00654">
    <property type="entry name" value="Voltage_CLC"/>
    <property type="match status" value="1"/>
</dbReference>
<evidence type="ECO:0000256" key="5">
    <source>
        <dbReference type="ARBA" id="ARBA00023065"/>
    </source>
</evidence>
<dbReference type="PANTHER" id="PTHR43427:SF6">
    <property type="entry name" value="CHLORIDE CHANNEL PROTEIN CLC-E"/>
    <property type="match status" value="1"/>
</dbReference>
<comment type="subcellular location">
    <subcellularLocation>
        <location evidence="1">Membrane</location>
        <topology evidence="1">Multi-pass membrane protein</topology>
    </subcellularLocation>
</comment>
<evidence type="ECO:0000256" key="8">
    <source>
        <dbReference type="ARBA" id="ARBA00023214"/>
    </source>
</evidence>
<proteinExistence type="predicted"/>
<evidence type="ECO:0000256" key="9">
    <source>
        <dbReference type="ARBA" id="ARBA00023303"/>
    </source>
</evidence>
<dbReference type="GO" id="GO:0005254">
    <property type="term" value="F:chloride channel activity"/>
    <property type="evidence" value="ECO:0007669"/>
    <property type="project" value="UniProtKB-KW"/>
</dbReference>
<organism evidence="11 12">
    <name type="scientific">Acidithiobacillus caldus</name>
    <dbReference type="NCBI Taxonomy" id="33059"/>
    <lineage>
        <taxon>Bacteria</taxon>
        <taxon>Pseudomonadati</taxon>
        <taxon>Pseudomonadota</taxon>
        <taxon>Acidithiobacillia</taxon>
        <taxon>Acidithiobacillales</taxon>
        <taxon>Acidithiobacillaceae</taxon>
        <taxon>Acidithiobacillus</taxon>
    </lineage>
</organism>
<dbReference type="EMBL" id="LZYH01000641">
    <property type="protein sequence ID" value="OFC56232.1"/>
    <property type="molecule type" value="Genomic_DNA"/>
</dbReference>
<sequence length="619" mass="67108">MSTIVPTQSRAERGDSVDLEERRILWQRVRKNPFFHFLLAIFVGIIAGLGAVVFRRLIGLMHNFFFYGRLDINFNDLHHSALSPWGAGIILAPVLGGVIVVWLVRNFAPEAKGHGVPEVMDAIYYRAGIIRPVVVLVKALASAITIGSGGSVGREGPIIQIGAAFGSALAQWIRLPEWQRLGLIAAGAGAGIAATFNTPVGGVLFAVELMLVEISARTLVPVMIATGTATLISRLLLGNYPSFIIPPNIIAHTAHMNTINYLLFAILGILVGAVGLFFTRMLYWTEDFMEKWLPHPYLRAILGMAAVGATIYILAITTGHYYVEGVGYATVQDVLHSTLLNPAFLLLLALLKILSFSTTLGAGGSGGVFSPSLYVGALVGGAFVLLVDLLFPSLHLHLATGAALGMAGMVGASTGAAVTGAVMIFEMTNDYHIIVPLILVASLAFGIRRMITRESIYTLKLLRRGHYIPEARHSNLYLMRSVASLSEAPFLRLHDHRRLSDLKKLMSRYPRVPHALLVREGKPIAVLAAHRLNELLHRRDIPGSTPLLELASTDWIVVGGDVQLYELVGEFRRSATEIALLCRDGKGLTRAEDVLAIVSVEDVLADTGLPDRLLRGQNE</sequence>
<keyword evidence="6 10" id="KW-0472">Membrane</keyword>
<feature type="transmembrane region" description="Helical" evidence="10">
    <location>
        <begin position="334"/>
        <end position="353"/>
    </location>
</feature>
<keyword evidence="3 10" id="KW-0812">Transmembrane</keyword>
<dbReference type="PATRIC" id="fig|33059.14.peg.1595"/>
<keyword evidence="4 10" id="KW-1133">Transmembrane helix</keyword>
<feature type="transmembrane region" description="Helical" evidence="10">
    <location>
        <begin position="85"/>
        <end position="104"/>
    </location>
</feature>
<dbReference type="CDD" id="cd00400">
    <property type="entry name" value="Voltage_gated_ClC"/>
    <property type="match status" value="1"/>
</dbReference>
<feature type="transmembrane region" description="Helical" evidence="10">
    <location>
        <begin position="34"/>
        <end position="54"/>
    </location>
</feature>
<feature type="transmembrane region" description="Helical" evidence="10">
    <location>
        <begin position="219"/>
        <end position="237"/>
    </location>
</feature>
<evidence type="ECO:0000313" key="11">
    <source>
        <dbReference type="EMBL" id="OFC56232.1"/>
    </source>
</evidence>
<keyword evidence="7" id="KW-0869">Chloride channel</keyword>
<keyword evidence="8" id="KW-0868">Chloride</keyword>
<dbReference type="SUPFAM" id="SSF81340">
    <property type="entry name" value="Clc chloride channel"/>
    <property type="match status" value="1"/>
</dbReference>
<evidence type="ECO:0000256" key="2">
    <source>
        <dbReference type="ARBA" id="ARBA00022448"/>
    </source>
</evidence>
<feature type="transmembrane region" description="Helical" evidence="10">
    <location>
        <begin position="431"/>
        <end position="451"/>
    </location>
</feature>
<keyword evidence="9" id="KW-0407">Ion channel</keyword>
<feature type="transmembrane region" description="Helical" evidence="10">
    <location>
        <begin position="258"/>
        <end position="278"/>
    </location>
</feature>
<evidence type="ECO:0000256" key="1">
    <source>
        <dbReference type="ARBA" id="ARBA00004141"/>
    </source>
</evidence>
<feature type="transmembrane region" description="Helical" evidence="10">
    <location>
        <begin position="181"/>
        <end position="207"/>
    </location>
</feature>
<evidence type="ECO:0000256" key="6">
    <source>
        <dbReference type="ARBA" id="ARBA00023136"/>
    </source>
</evidence>
<dbReference type="InterPro" id="IPR014743">
    <property type="entry name" value="Cl-channel_core"/>
</dbReference>
<comment type="caution">
    <text evidence="11">The sequence shown here is derived from an EMBL/GenBank/DDBJ whole genome shotgun (WGS) entry which is preliminary data.</text>
</comment>
<protein>
    <submittedName>
        <fullName evidence="11">Chloride channel protein</fullName>
    </submittedName>
</protein>
<gene>
    <name evidence="11" type="ORF">BAE30_09980</name>
</gene>
<dbReference type="PRINTS" id="PR00762">
    <property type="entry name" value="CLCHANNEL"/>
</dbReference>
<keyword evidence="5" id="KW-0406">Ion transport</keyword>
<feature type="transmembrane region" description="Helical" evidence="10">
    <location>
        <begin position="298"/>
        <end position="322"/>
    </location>
</feature>
<name>A0A1E7YU58_9PROT</name>
<evidence type="ECO:0000256" key="3">
    <source>
        <dbReference type="ARBA" id="ARBA00022692"/>
    </source>
</evidence>
<evidence type="ECO:0000256" key="10">
    <source>
        <dbReference type="SAM" id="Phobius"/>
    </source>
</evidence>
<dbReference type="AlphaFoldDB" id="A0A1E7YU58"/>
<dbReference type="InterPro" id="IPR001807">
    <property type="entry name" value="ClC"/>
</dbReference>
<dbReference type="InterPro" id="IPR050368">
    <property type="entry name" value="ClC-type_chloride_channel"/>
</dbReference>
<dbReference type="OMA" id="GYFEPRA"/>